<dbReference type="PANTHER" id="PTHR34927:SF1">
    <property type="entry name" value="IQ DOMAIN-CONTAINING PROTEIN K"/>
    <property type="match status" value="1"/>
</dbReference>
<organism evidence="2">
    <name type="scientific">Pinctada fucata</name>
    <name type="common">Akoya pearl oyster</name>
    <name type="synonym">Pinctada imbricata fucata</name>
    <dbReference type="NCBI Taxonomy" id="50426"/>
    <lineage>
        <taxon>Eukaryota</taxon>
        <taxon>Metazoa</taxon>
        <taxon>Spiralia</taxon>
        <taxon>Lophotrochozoa</taxon>
        <taxon>Mollusca</taxon>
        <taxon>Bivalvia</taxon>
        <taxon>Autobranchia</taxon>
        <taxon>Pteriomorphia</taxon>
        <taxon>Pterioida</taxon>
        <taxon>Pterioidea</taxon>
        <taxon>Pteriidae</taxon>
        <taxon>Pinctada</taxon>
    </lineage>
</organism>
<dbReference type="Pfam" id="PF00612">
    <property type="entry name" value="IQ"/>
    <property type="match status" value="1"/>
</dbReference>
<accession>A0A194AMR7</accession>
<dbReference type="InterPro" id="IPR000048">
    <property type="entry name" value="IQ_motif_EF-hand-BS"/>
</dbReference>
<feature type="region of interest" description="Disordered" evidence="1">
    <location>
        <begin position="189"/>
        <end position="242"/>
    </location>
</feature>
<dbReference type="Gene3D" id="1.20.5.190">
    <property type="match status" value="1"/>
</dbReference>
<evidence type="ECO:0000256" key="1">
    <source>
        <dbReference type="SAM" id="MobiDB-lite"/>
    </source>
</evidence>
<feature type="compositionally biased region" description="Pro residues" evidence="1">
    <location>
        <begin position="35"/>
        <end position="45"/>
    </location>
</feature>
<dbReference type="EMBL" id="GELH01000744">
    <property type="protein sequence ID" value="JAS03528.1"/>
    <property type="molecule type" value="Transcribed_RNA"/>
</dbReference>
<dbReference type="SMART" id="SM00015">
    <property type="entry name" value="IQ"/>
    <property type="match status" value="1"/>
</dbReference>
<dbReference type="AlphaFoldDB" id="A0A194AMR7"/>
<dbReference type="PANTHER" id="PTHR34927">
    <property type="entry name" value="IQ DOMAIN-CONTAINING PROTEIN K"/>
    <property type="match status" value="1"/>
</dbReference>
<dbReference type="CDD" id="cd22969">
    <property type="entry name" value="DD_IQCK"/>
    <property type="match status" value="1"/>
</dbReference>
<dbReference type="EMBL" id="GELH01000743">
    <property type="protein sequence ID" value="JAS03529.1"/>
    <property type="molecule type" value="Transcribed_RNA"/>
</dbReference>
<reference evidence="2" key="1">
    <citation type="submission" date="2016-03" db="EMBL/GenBank/DDBJ databases">
        <authorList>
            <person name="Ploux O."/>
        </authorList>
    </citation>
    <scope>NUCLEOTIDE SEQUENCE</scope>
    <source>
        <tissue evidence="2">Mantle</tissue>
    </source>
</reference>
<feature type="region of interest" description="Disordered" evidence="1">
    <location>
        <begin position="26"/>
        <end position="50"/>
    </location>
</feature>
<dbReference type="InterPro" id="IPR043408">
    <property type="entry name" value="IQCK"/>
</dbReference>
<dbReference type="PROSITE" id="PS50096">
    <property type="entry name" value="IQ"/>
    <property type="match status" value="1"/>
</dbReference>
<sequence length="242" mass="28474">MHQYMEIDEDVMKDVDTSISHPSCVGYAFAEKPPDTPPPPPTPPPPKDKCSPREYLEHYVFPWLLPALEDMLRQAKKEKCLERKRTAFNALDYITEHLYRNNPKYSDRGDIKFEKIPFVQKHWETHPRAPLPLSLIWTEEEAAIVIQSHFRGYLVRREPDIQELRQWQKEWREENQGIKTQVSAFWDKKMPDWNQPTPSVSQDNIVNESKKDDEQKETVVTDSVDNKPETTETKPENSEQTS</sequence>
<protein>
    <submittedName>
        <fullName evidence="2">Putative IQ domain-containing protein K-like protein</fullName>
    </submittedName>
</protein>
<evidence type="ECO:0000313" key="2">
    <source>
        <dbReference type="EMBL" id="JAS03528.1"/>
    </source>
</evidence>
<proteinExistence type="predicted"/>
<name>A0A194AMR7_PINFU</name>
<feature type="compositionally biased region" description="Basic and acidic residues" evidence="1">
    <location>
        <begin position="208"/>
        <end position="242"/>
    </location>
</feature>
<feature type="compositionally biased region" description="Polar residues" evidence="1">
    <location>
        <begin position="194"/>
        <end position="207"/>
    </location>
</feature>